<dbReference type="InterPro" id="IPR036691">
    <property type="entry name" value="Endo/exonu/phosph_ase_sf"/>
</dbReference>
<evidence type="ECO:0008006" key="3">
    <source>
        <dbReference type="Google" id="ProtNLM"/>
    </source>
</evidence>
<name>A0ABD3GR23_9MARC</name>
<evidence type="ECO:0000313" key="2">
    <source>
        <dbReference type="Proteomes" id="UP001633002"/>
    </source>
</evidence>
<dbReference type="EMBL" id="JBJQOH010000007">
    <property type="protein sequence ID" value="KAL3680276.1"/>
    <property type="molecule type" value="Genomic_DNA"/>
</dbReference>
<protein>
    <recommendedName>
        <fullName evidence="3">Endonuclease/exonuclease/phosphatase domain-containing protein</fullName>
    </recommendedName>
</protein>
<dbReference type="Gene3D" id="3.60.10.10">
    <property type="entry name" value="Endonuclease/exonuclease/phosphatase"/>
    <property type="match status" value="1"/>
</dbReference>
<sequence length="218" mass="24029">MLIDVPVTVIASKPRDRMVNLARNHKKSAVALSNATLTHGPSVPLITGQVCPAELDLTVEESSTKKRKMHMGEGRDYQVMGADSDGASGGIAFLYHTSLTLGEGHVFSSKFIWSSFQLGDEHIHLAGVHAPNDPQLRTAFWSQVSQQLPDLPSCLLGDFNNVEVHIDSSSTANRMSAEESTAFFELCNLHNLFDTKSLAVVKMGPHWTRQERRDRVFS</sequence>
<organism evidence="1 2">
    <name type="scientific">Riccia sorocarpa</name>
    <dbReference type="NCBI Taxonomy" id="122646"/>
    <lineage>
        <taxon>Eukaryota</taxon>
        <taxon>Viridiplantae</taxon>
        <taxon>Streptophyta</taxon>
        <taxon>Embryophyta</taxon>
        <taxon>Marchantiophyta</taxon>
        <taxon>Marchantiopsida</taxon>
        <taxon>Marchantiidae</taxon>
        <taxon>Marchantiales</taxon>
        <taxon>Ricciaceae</taxon>
        <taxon>Riccia</taxon>
    </lineage>
</organism>
<dbReference type="SUPFAM" id="SSF56219">
    <property type="entry name" value="DNase I-like"/>
    <property type="match status" value="1"/>
</dbReference>
<gene>
    <name evidence="1" type="ORF">R1sor_023232</name>
</gene>
<evidence type="ECO:0000313" key="1">
    <source>
        <dbReference type="EMBL" id="KAL3680276.1"/>
    </source>
</evidence>
<comment type="caution">
    <text evidence="1">The sequence shown here is derived from an EMBL/GenBank/DDBJ whole genome shotgun (WGS) entry which is preliminary data.</text>
</comment>
<proteinExistence type="predicted"/>
<dbReference type="Proteomes" id="UP001633002">
    <property type="component" value="Unassembled WGS sequence"/>
</dbReference>
<accession>A0ABD3GR23</accession>
<dbReference type="AlphaFoldDB" id="A0ABD3GR23"/>
<reference evidence="1 2" key="1">
    <citation type="submission" date="2024-09" db="EMBL/GenBank/DDBJ databases">
        <title>Chromosome-scale assembly of Riccia sorocarpa.</title>
        <authorList>
            <person name="Paukszto L."/>
        </authorList>
    </citation>
    <scope>NUCLEOTIDE SEQUENCE [LARGE SCALE GENOMIC DNA]</scope>
    <source>
        <strain evidence="1">LP-2024</strain>
        <tissue evidence="1">Aerial parts of the thallus</tissue>
    </source>
</reference>
<keyword evidence="2" id="KW-1185">Reference proteome</keyword>